<gene>
    <name evidence="2" type="ORF">SCODWIG_00193</name>
</gene>
<evidence type="ECO:0000256" key="1">
    <source>
        <dbReference type="SAM" id="Phobius"/>
    </source>
</evidence>
<keyword evidence="1" id="KW-1133">Transmembrane helix</keyword>
<protein>
    <recommendedName>
        <fullName evidence="4">HIG1 domain-containing protein</fullName>
    </recommendedName>
</protein>
<dbReference type="VEuPathDB" id="FungiDB:SCODWIG_00193"/>
<evidence type="ECO:0000313" key="2">
    <source>
        <dbReference type="EMBL" id="SSD58432.1"/>
    </source>
</evidence>
<dbReference type="PANTHER" id="PTHR39153">
    <property type="entry name" value="AGR244WP"/>
    <property type="match status" value="1"/>
</dbReference>
<dbReference type="InterPro" id="IPR038882">
    <property type="entry name" value="Rcf3"/>
</dbReference>
<proteinExistence type="predicted"/>
<keyword evidence="1" id="KW-0472">Membrane</keyword>
<dbReference type="Proteomes" id="UP000262825">
    <property type="component" value="Unassembled WGS sequence"/>
</dbReference>
<dbReference type="OrthoDB" id="3972117at2759"/>
<keyword evidence="3" id="KW-1185">Reference proteome</keyword>
<name>A0A376B1B9_9ASCO</name>
<reference evidence="3" key="1">
    <citation type="submission" date="2018-06" db="EMBL/GenBank/DDBJ databases">
        <authorList>
            <person name="Guldener U."/>
        </authorList>
    </citation>
    <scope>NUCLEOTIDE SEQUENCE [LARGE SCALE GENOMIC DNA]</scope>
    <source>
        <strain evidence="3">UTAD17</strain>
    </source>
</reference>
<dbReference type="PANTHER" id="PTHR39153:SF1">
    <property type="entry name" value="AGR244WP"/>
    <property type="match status" value="1"/>
</dbReference>
<organism evidence="2 3">
    <name type="scientific">Saccharomycodes ludwigii</name>
    <dbReference type="NCBI Taxonomy" id="36035"/>
    <lineage>
        <taxon>Eukaryota</taxon>
        <taxon>Fungi</taxon>
        <taxon>Dikarya</taxon>
        <taxon>Ascomycota</taxon>
        <taxon>Saccharomycotina</taxon>
        <taxon>Saccharomycetes</taxon>
        <taxon>Saccharomycodales</taxon>
        <taxon>Saccharomycodaceae</taxon>
        <taxon>Saccharomycodes</taxon>
    </lineage>
</organism>
<feature type="transmembrane region" description="Helical" evidence="1">
    <location>
        <begin position="20"/>
        <end position="42"/>
    </location>
</feature>
<evidence type="ECO:0000313" key="3">
    <source>
        <dbReference type="Proteomes" id="UP000262825"/>
    </source>
</evidence>
<evidence type="ECO:0008006" key="4">
    <source>
        <dbReference type="Google" id="ProtNLM"/>
    </source>
</evidence>
<dbReference type="AlphaFoldDB" id="A0A376B1B9"/>
<sequence length="123" mass="14060">MGVLPVHYDKATIKELTKELSIGGIQGAIYGAMISISTGFLLKRFSTVYRNVRAQVRVFYHCAWISMGSVFVADKQLIKFQEKYYENEYHRRQQALDIAADKGLYLDDQDVVKSTTTEGVHYD</sequence>
<accession>A0A376B1B9</accession>
<keyword evidence="1" id="KW-0812">Transmembrane</keyword>
<dbReference type="EMBL" id="UFAJ01000013">
    <property type="protein sequence ID" value="SSD58432.1"/>
    <property type="molecule type" value="Genomic_DNA"/>
</dbReference>